<keyword evidence="2" id="KW-0812">Transmembrane</keyword>
<dbReference type="RefSeq" id="WP_236259447.1">
    <property type="nucleotide sequence ID" value="NZ_BNEK01000005.1"/>
</dbReference>
<evidence type="ECO:0000256" key="2">
    <source>
        <dbReference type="SAM" id="Phobius"/>
    </source>
</evidence>
<comment type="caution">
    <text evidence="4">The sequence shown here is derived from an EMBL/GenBank/DDBJ whole genome shotgun (WGS) entry which is preliminary data.</text>
</comment>
<feature type="compositionally biased region" description="Low complexity" evidence="1">
    <location>
        <begin position="24"/>
        <end position="35"/>
    </location>
</feature>
<evidence type="ECO:0000313" key="4">
    <source>
        <dbReference type="EMBL" id="GHJ33433.1"/>
    </source>
</evidence>
<organism evidence="4 5">
    <name type="scientific">Streptomyces hygroscopicus</name>
    <dbReference type="NCBI Taxonomy" id="1912"/>
    <lineage>
        <taxon>Bacteria</taxon>
        <taxon>Bacillati</taxon>
        <taxon>Actinomycetota</taxon>
        <taxon>Actinomycetes</taxon>
        <taxon>Kitasatosporales</taxon>
        <taxon>Streptomycetaceae</taxon>
        <taxon>Streptomyces</taxon>
        <taxon>Streptomyces violaceusniger group</taxon>
    </lineage>
</organism>
<protein>
    <recommendedName>
        <fullName evidence="3">Peptidoglycan binding-like domain-containing protein</fullName>
    </recommendedName>
</protein>
<evidence type="ECO:0000259" key="3">
    <source>
        <dbReference type="Pfam" id="PF01471"/>
    </source>
</evidence>
<dbReference type="EMBL" id="BNEK01000005">
    <property type="protein sequence ID" value="GHJ33433.1"/>
    <property type="molecule type" value="Genomic_DNA"/>
</dbReference>
<feature type="compositionally biased region" description="Pro residues" evidence="1">
    <location>
        <begin position="48"/>
        <end position="60"/>
    </location>
</feature>
<keyword evidence="2" id="KW-1133">Transmembrane helix</keyword>
<feature type="compositionally biased region" description="Basic and acidic residues" evidence="1">
    <location>
        <begin position="1"/>
        <end position="11"/>
    </location>
</feature>
<gene>
    <name evidence="4" type="ORF">TPA0910_78660</name>
</gene>
<evidence type="ECO:0000313" key="5">
    <source>
        <dbReference type="Proteomes" id="UP001054854"/>
    </source>
</evidence>
<feature type="compositionally biased region" description="Low complexity" evidence="1">
    <location>
        <begin position="69"/>
        <end position="80"/>
    </location>
</feature>
<dbReference type="SUPFAM" id="SSF47090">
    <property type="entry name" value="PGBD-like"/>
    <property type="match status" value="1"/>
</dbReference>
<feature type="region of interest" description="Disordered" evidence="1">
    <location>
        <begin position="118"/>
        <end position="169"/>
    </location>
</feature>
<accession>A0ABQ3UD01</accession>
<dbReference type="InterPro" id="IPR036365">
    <property type="entry name" value="PGBD-like_sf"/>
</dbReference>
<dbReference type="InterPro" id="IPR036366">
    <property type="entry name" value="PGBDSf"/>
</dbReference>
<reference evidence="4" key="1">
    <citation type="submission" date="2024-05" db="EMBL/GenBank/DDBJ databases">
        <title>Whole genome shotgun sequence of Streptomyces hygroscopicus NBRC 113678.</title>
        <authorList>
            <person name="Komaki H."/>
            <person name="Tamura T."/>
        </authorList>
    </citation>
    <scope>NUCLEOTIDE SEQUENCE</scope>
    <source>
        <strain evidence="4">N11-34</strain>
    </source>
</reference>
<dbReference type="Pfam" id="PF01471">
    <property type="entry name" value="PG_binding_1"/>
    <property type="match status" value="1"/>
</dbReference>
<dbReference type="Proteomes" id="UP001054854">
    <property type="component" value="Unassembled WGS sequence"/>
</dbReference>
<evidence type="ECO:0000256" key="1">
    <source>
        <dbReference type="SAM" id="MobiDB-lite"/>
    </source>
</evidence>
<name>A0ABQ3UD01_STRHY</name>
<feature type="compositionally biased region" description="Low complexity" evidence="1">
    <location>
        <begin position="126"/>
        <end position="163"/>
    </location>
</feature>
<feature type="domain" description="Peptidoglycan binding-like" evidence="3">
    <location>
        <begin position="168"/>
        <end position="226"/>
    </location>
</feature>
<feature type="region of interest" description="Disordered" evidence="1">
    <location>
        <begin position="1"/>
        <end position="85"/>
    </location>
</feature>
<keyword evidence="5" id="KW-1185">Reference proteome</keyword>
<feature type="transmembrane region" description="Helical" evidence="2">
    <location>
        <begin position="91"/>
        <end position="110"/>
    </location>
</feature>
<sequence length="233" mass="23481">MAAERDPDRPAGRQVIEPTAVFRAPPGSGDAPDGPVRTWMEELGLFRPPVPGLPPAPPPTADEDTQELPGHPAAAGAWPGKDAPAGRRRPGAVLLVLAGLGAGAVLSLVLTVGRDPAPGAAGGGAPATPAAPATSGAPRAPSASAPQAPGGGDALPDGPGDALTLGDTGPEVSELQTRLLRIPDVYAGGRINGEYDRALAEAVSRFQVWYGIRGDANGVYGAATRRDLEARTR</sequence>
<proteinExistence type="predicted"/>
<dbReference type="Gene3D" id="1.10.101.10">
    <property type="entry name" value="PGBD-like superfamily/PGBD"/>
    <property type="match status" value="1"/>
</dbReference>
<keyword evidence="2" id="KW-0472">Membrane</keyword>
<dbReference type="InterPro" id="IPR002477">
    <property type="entry name" value="Peptidoglycan-bd-like"/>
</dbReference>